<feature type="compositionally biased region" description="Basic residues" evidence="1">
    <location>
        <begin position="28"/>
        <end position="40"/>
    </location>
</feature>
<evidence type="ECO:0000256" key="1">
    <source>
        <dbReference type="SAM" id="MobiDB-lite"/>
    </source>
</evidence>
<protein>
    <submittedName>
        <fullName evidence="2">Uncharacterized protein</fullName>
    </submittedName>
</protein>
<accession>A0A6C0LGQ8</accession>
<reference evidence="2" key="1">
    <citation type="journal article" date="2020" name="Nature">
        <title>Giant virus diversity and host interactions through global metagenomics.</title>
        <authorList>
            <person name="Schulz F."/>
            <person name="Roux S."/>
            <person name="Paez-Espino D."/>
            <person name="Jungbluth S."/>
            <person name="Walsh D.A."/>
            <person name="Denef V.J."/>
            <person name="McMahon K.D."/>
            <person name="Konstantinidis K.T."/>
            <person name="Eloe-Fadrosh E.A."/>
            <person name="Kyrpides N.C."/>
            <person name="Woyke T."/>
        </authorList>
    </citation>
    <scope>NUCLEOTIDE SEQUENCE</scope>
    <source>
        <strain evidence="2">GVMAG-M-3300027833-11</strain>
    </source>
</reference>
<feature type="region of interest" description="Disordered" evidence="1">
    <location>
        <begin position="28"/>
        <end position="50"/>
    </location>
</feature>
<proteinExistence type="predicted"/>
<dbReference type="EMBL" id="MN740504">
    <property type="protein sequence ID" value="QHU30176.1"/>
    <property type="molecule type" value="Genomic_DNA"/>
</dbReference>
<dbReference type="AlphaFoldDB" id="A0A6C0LGQ8"/>
<evidence type="ECO:0000313" key="2">
    <source>
        <dbReference type="EMBL" id="QHU30176.1"/>
    </source>
</evidence>
<sequence length="117" mass="12796">MAGKYTRKIGRRKSCGCGKTSCRTCGKKMKKTRGRGKGRRGGGWSVSGATSALSGMSNKDVMGIVGVIQTMSKDQSHPEWKNAWREWKRGFAGLQQSIPMQDVVAMCESKGINMSDF</sequence>
<organism evidence="2">
    <name type="scientific">viral metagenome</name>
    <dbReference type="NCBI Taxonomy" id="1070528"/>
    <lineage>
        <taxon>unclassified sequences</taxon>
        <taxon>metagenomes</taxon>
        <taxon>organismal metagenomes</taxon>
    </lineage>
</organism>
<name>A0A6C0LGQ8_9ZZZZ</name>